<evidence type="ECO:0000313" key="2">
    <source>
        <dbReference type="EMBL" id="CDZ98817.1"/>
    </source>
</evidence>
<protein>
    <submittedName>
        <fullName evidence="2">Uncharacterized protein</fullName>
    </submittedName>
</protein>
<reference evidence="2" key="1">
    <citation type="submission" date="2014-08" db="EMBL/GenBank/DDBJ databases">
        <authorList>
            <person name="Sharma Rahul"/>
            <person name="Thines Marco"/>
        </authorList>
    </citation>
    <scope>NUCLEOTIDE SEQUENCE</scope>
</reference>
<feature type="region of interest" description="Disordered" evidence="1">
    <location>
        <begin position="1"/>
        <end position="36"/>
    </location>
</feature>
<feature type="compositionally biased region" description="Polar residues" evidence="1">
    <location>
        <begin position="163"/>
        <end position="172"/>
    </location>
</feature>
<feature type="region of interest" description="Disordered" evidence="1">
    <location>
        <begin position="57"/>
        <end position="81"/>
    </location>
</feature>
<accession>A0A0F7SP62</accession>
<dbReference type="EMBL" id="LN483345">
    <property type="protein sequence ID" value="CDZ98817.1"/>
    <property type="molecule type" value="Genomic_DNA"/>
</dbReference>
<feature type="compositionally biased region" description="Low complexity" evidence="1">
    <location>
        <begin position="142"/>
        <end position="162"/>
    </location>
</feature>
<sequence>MTRSNKALNPRALAHDRSISKNGRDQSQKRDGYGGWGNISARHHHITHDDCVVGTFEEEDEAFDSQTPQPQPPKHVPTEDQKVDKSWLKILDLTLEWVAADIREGEFKKDLNVRKNFVKRANKGKIDLSSIARTSYVVAHQSPPSSELSTSPSTSLSSSFESNASTGLHSAF</sequence>
<evidence type="ECO:0000256" key="1">
    <source>
        <dbReference type="SAM" id="MobiDB-lite"/>
    </source>
</evidence>
<proteinExistence type="predicted"/>
<dbReference type="AlphaFoldDB" id="A0A0F7SP62"/>
<organism evidence="2">
    <name type="scientific">Phaffia rhodozyma</name>
    <name type="common">Yeast</name>
    <name type="synonym">Xanthophyllomyces dendrorhous</name>
    <dbReference type="NCBI Taxonomy" id="264483"/>
    <lineage>
        <taxon>Eukaryota</taxon>
        <taxon>Fungi</taxon>
        <taxon>Dikarya</taxon>
        <taxon>Basidiomycota</taxon>
        <taxon>Agaricomycotina</taxon>
        <taxon>Tremellomycetes</taxon>
        <taxon>Cystofilobasidiales</taxon>
        <taxon>Mrakiaceae</taxon>
        <taxon>Phaffia</taxon>
    </lineage>
</organism>
<feature type="region of interest" description="Disordered" evidence="1">
    <location>
        <begin position="141"/>
        <end position="172"/>
    </location>
</feature>
<name>A0A0F7SP62_PHARH</name>
<feature type="compositionally biased region" description="Basic and acidic residues" evidence="1">
    <location>
        <begin position="13"/>
        <end position="32"/>
    </location>
</feature>